<sequence length="109" mass="11845">MVADPESRKAIICGDASAHSRIVHHDDRIRSTGAATGDDSQPFVARITCCGKLYKEWPAESIEAGERAADEWLRANSERLGGVYIDDSAAAAQTRQGTAPDEDNFRRAL</sequence>
<evidence type="ECO:0000313" key="1">
    <source>
        <dbReference type="EMBL" id="TPG06362.1"/>
    </source>
</evidence>
<keyword evidence="2" id="KW-1185">Reference proteome</keyword>
<name>A0A502C0T9_9SPHN</name>
<dbReference type="Proteomes" id="UP000318413">
    <property type="component" value="Unassembled WGS sequence"/>
</dbReference>
<proteinExistence type="predicted"/>
<dbReference type="AlphaFoldDB" id="A0A502C0T9"/>
<reference evidence="1 2" key="1">
    <citation type="journal article" date="2019" name="Environ. Microbiol.">
        <title>Species interactions and distinct microbial communities in high Arctic permafrost affected cryosols are associated with the CH4 and CO2 gas fluxes.</title>
        <authorList>
            <person name="Altshuler I."/>
            <person name="Hamel J."/>
            <person name="Turney S."/>
            <person name="Magnuson E."/>
            <person name="Levesque R."/>
            <person name="Greer C."/>
            <person name="Whyte L.G."/>
        </authorList>
    </citation>
    <scope>NUCLEOTIDE SEQUENCE [LARGE SCALE GENOMIC DNA]</scope>
    <source>
        <strain evidence="1 2">S5.1</strain>
    </source>
</reference>
<accession>A0A502C0T9</accession>
<organism evidence="1 2">
    <name type="scientific">Sphingomonas oligophenolica</name>
    <dbReference type="NCBI Taxonomy" id="301154"/>
    <lineage>
        <taxon>Bacteria</taxon>
        <taxon>Pseudomonadati</taxon>
        <taxon>Pseudomonadota</taxon>
        <taxon>Alphaproteobacteria</taxon>
        <taxon>Sphingomonadales</taxon>
        <taxon>Sphingomonadaceae</taxon>
        <taxon>Sphingomonas</taxon>
    </lineage>
</organism>
<dbReference type="EMBL" id="RCZK01000022">
    <property type="protein sequence ID" value="TPG06362.1"/>
    <property type="molecule type" value="Genomic_DNA"/>
</dbReference>
<gene>
    <name evidence="1" type="ORF">EAH84_14900</name>
</gene>
<protein>
    <submittedName>
        <fullName evidence="1">Uncharacterized protein</fullName>
    </submittedName>
</protein>
<comment type="caution">
    <text evidence="1">The sequence shown here is derived from an EMBL/GenBank/DDBJ whole genome shotgun (WGS) entry which is preliminary data.</text>
</comment>
<evidence type="ECO:0000313" key="2">
    <source>
        <dbReference type="Proteomes" id="UP000318413"/>
    </source>
</evidence>